<accession>A0A157Z3G9</accession>
<reference evidence="3" key="1">
    <citation type="submission" date="2016-01" db="EMBL/GenBank/DDBJ databases">
        <authorList>
            <person name="Peeters Charlotte."/>
        </authorList>
    </citation>
    <scope>NUCLEOTIDE SEQUENCE [LARGE SCALE GENOMIC DNA]</scope>
</reference>
<dbReference type="InterPro" id="IPR002201">
    <property type="entry name" value="Glyco_trans_9"/>
</dbReference>
<proteinExistence type="predicted"/>
<dbReference type="OrthoDB" id="9814129at2"/>
<dbReference type="Gene3D" id="3.40.50.2000">
    <property type="entry name" value="Glycogen Phosphorylase B"/>
    <property type="match status" value="1"/>
</dbReference>
<feature type="repeat" description="TPR" evidence="1">
    <location>
        <begin position="22"/>
        <end position="55"/>
    </location>
</feature>
<dbReference type="Pfam" id="PF01075">
    <property type="entry name" value="Glyco_transf_9"/>
    <property type="match status" value="1"/>
</dbReference>
<dbReference type="PROSITE" id="PS50005">
    <property type="entry name" value="TPR"/>
    <property type="match status" value="1"/>
</dbReference>
<dbReference type="RefSeq" id="WP_061158212.1">
    <property type="nucleotide sequence ID" value="NZ_FCOI02000001.1"/>
</dbReference>
<dbReference type="Pfam" id="PF13432">
    <property type="entry name" value="TPR_16"/>
    <property type="match status" value="1"/>
</dbReference>
<evidence type="ECO:0000313" key="3">
    <source>
        <dbReference type="Proteomes" id="UP000054624"/>
    </source>
</evidence>
<dbReference type="EMBL" id="FCOI02000001">
    <property type="protein sequence ID" value="SAK40064.1"/>
    <property type="molecule type" value="Genomic_DNA"/>
</dbReference>
<dbReference type="InterPro" id="IPR052943">
    <property type="entry name" value="TMTC_O-mannosyl-trnsfr"/>
</dbReference>
<keyword evidence="3" id="KW-1185">Reference proteome</keyword>
<dbReference type="InterPro" id="IPR011990">
    <property type="entry name" value="TPR-like_helical_dom_sf"/>
</dbReference>
<keyword evidence="1" id="KW-0802">TPR repeat</keyword>
<dbReference type="GO" id="GO:0016757">
    <property type="term" value="F:glycosyltransferase activity"/>
    <property type="evidence" value="ECO:0007669"/>
    <property type="project" value="InterPro"/>
</dbReference>
<gene>
    <name evidence="2" type="ORF">AWB76_00138</name>
</gene>
<dbReference type="SMART" id="SM00028">
    <property type="entry name" value="TPR"/>
    <property type="match status" value="5"/>
</dbReference>
<dbReference type="SUPFAM" id="SSF48452">
    <property type="entry name" value="TPR-like"/>
    <property type="match status" value="1"/>
</dbReference>
<dbReference type="SUPFAM" id="SSF53756">
    <property type="entry name" value="UDP-Glycosyltransferase/glycogen phosphorylase"/>
    <property type="match status" value="1"/>
</dbReference>
<evidence type="ECO:0000313" key="2">
    <source>
        <dbReference type="EMBL" id="SAK40064.1"/>
    </source>
</evidence>
<name>A0A157Z3G9_9BURK</name>
<organism evidence="2 3">
    <name type="scientific">Caballeronia temeraria</name>
    <dbReference type="NCBI Taxonomy" id="1777137"/>
    <lineage>
        <taxon>Bacteria</taxon>
        <taxon>Pseudomonadati</taxon>
        <taxon>Pseudomonadota</taxon>
        <taxon>Betaproteobacteria</taxon>
        <taxon>Burkholderiales</taxon>
        <taxon>Burkholderiaceae</taxon>
        <taxon>Caballeronia</taxon>
    </lineage>
</organism>
<dbReference type="PANTHER" id="PTHR44809:SF1">
    <property type="entry name" value="PROTEIN O-MANNOSYL-TRANSFERASE TMTC1"/>
    <property type="match status" value="1"/>
</dbReference>
<dbReference type="Gene3D" id="1.25.40.10">
    <property type="entry name" value="Tetratricopeptide repeat domain"/>
    <property type="match status" value="1"/>
</dbReference>
<dbReference type="Proteomes" id="UP000054624">
    <property type="component" value="Unassembled WGS sequence"/>
</dbReference>
<dbReference type="PANTHER" id="PTHR44809">
    <property type="match status" value="1"/>
</dbReference>
<sequence>MLPNLTDEASLRENLKQHPDSAAAHSNLAMCLHRLGRLQEAESLLQTAFRLMPDSAPICFNLGIVLAGLGRLTDSELALRRSSSISSADRDSPVHVEANFQLARVLTRQGHWAESEAALRHAISLQPDRAVFHAELGFTLVHSNRLKEAETALRRALSLDSSLSGVHLNLANVLYQFELMEEAEASVRDSLILDPENLPAKVLLSVILLKTGRYQEAWPLFELRRTKSEKWNTDNFEYQSVDPAHIPIVRWRGQSVESKSFLVLQDEGFGDQIQFARFVPMLKSLGVSRVTIGCRAPLHRLLSFVDGVDEVIDPARELQVFQYDLWCHTLSLPLYLGITLSNLPADVPYIKLPKNLLDRWKHAVRKRVASRGMKVGLVWAGSSGLGNVRPGRHISLDEERSVKLDQFVGPLRVPGITFVSLQKGPAEAQLRQLPEELRPVDMMSGVTDFADTAAIIANLDLVVSVDTAVAHLAGALGKPVWIMSRVGGDWRWLLGREDSPWYPSARIFRQKRTGDWTDVVERIEQCLRELVQNPAGLPGVSGATRTS</sequence>
<dbReference type="InterPro" id="IPR019734">
    <property type="entry name" value="TPR_rpt"/>
</dbReference>
<dbReference type="Pfam" id="PF14559">
    <property type="entry name" value="TPR_19"/>
    <property type="match status" value="1"/>
</dbReference>
<protein>
    <submittedName>
        <fullName evidence="2">Tetratricopeptide repeat protein</fullName>
    </submittedName>
</protein>
<dbReference type="AlphaFoldDB" id="A0A157Z3G9"/>
<evidence type="ECO:0000256" key="1">
    <source>
        <dbReference type="PROSITE-ProRule" id="PRU00339"/>
    </source>
</evidence>
<dbReference type="STRING" id="1777137.AWB76_00138"/>